<dbReference type="Proteomes" id="UP000294847">
    <property type="component" value="Chromosome 1"/>
</dbReference>
<name>A0A4V1C4P2_PYROR</name>
<protein>
    <submittedName>
        <fullName evidence="1">Uncharacterized protein</fullName>
    </submittedName>
</protein>
<organism evidence="1 2">
    <name type="scientific">Pyricularia oryzae</name>
    <name type="common">Rice blast fungus</name>
    <name type="synonym">Magnaporthe oryzae</name>
    <dbReference type="NCBI Taxonomy" id="318829"/>
    <lineage>
        <taxon>Eukaryota</taxon>
        <taxon>Fungi</taxon>
        <taxon>Dikarya</taxon>
        <taxon>Ascomycota</taxon>
        <taxon>Pezizomycotina</taxon>
        <taxon>Sordariomycetes</taxon>
        <taxon>Sordariomycetidae</taxon>
        <taxon>Magnaporthales</taxon>
        <taxon>Pyriculariaceae</taxon>
        <taxon>Pyricularia</taxon>
    </lineage>
</organism>
<evidence type="ECO:0000313" key="1">
    <source>
        <dbReference type="EMBL" id="QBZ53575.1"/>
    </source>
</evidence>
<evidence type="ECO:0000313" key="2">
    <source>
        <dbReference type="Proteomes" id="UP000294847"/>
    </source>
</evidence>
<gene>
    <name evidence="1" type="ORF">PoMZ_09263</name>
</gene>
<accession>A0A4V1C4P2</accession>
<dbReference type="AlphaFoldDB" id="A0A4V1C4P2"/>
<sequence>MDETGIIKGQKSNGFILEFRGLENPGKCEKYQITIRLLFSVNRKRFHAAIIVFENPKRLGFQRPRIGNGLSTN</sequence>
<dbReference type="EMBL" id="CP034204">
    <property type="protein sequence ID" value="QBZ53575.1"/>
    <property type="molecule type" value="Genomic_DNA"/>
</dbReference>
<reference evidence="1 2" key="1">
    <citation type="journal article" date="2019" name="Mol. Biol. Evol.">
        <title>Blast fungal genomes show frequent chromosomal changes, gene gains and losses, and effector gene turnover.</title>
        <authorList>
            <person name="Gomez Luciano L.B."/>
            <person name="Jason Tsai I."/>
            <person name="Chuma I."/>
            <person name="Tosa Y."/>
            <person name="Chen Y.H."/>
            <person name="Li J.Y."/>
            <person name="Li M.Y."/>
            <person name="Jade Lu M.Y."/>
            <person name="Nakayashiki H."/>
            <person name="Li W.H."/>
        </authorList>
    </citation>
    <scope>NUCLEOTIDE SEQUENCE [LARGE SCALE GENOMIC DNA]</scope>
    <source>
        <strain evidence="1">MZ5-1-6</strain>
    </source>
</reference>
<proteinExistence type="predicted"/>